<dbReference type="WBParaSite" id="PSAMB.scaffold520size48090.g6456.t1">
    <property type="protein sequence ID" value="PSAMB.scaffold520size48090.g6456.t1"/>
    <property type="gene ID" value="PSAMB.scaffold520size48090.g6456"/>
</dbReference>
<proteinExistence type="predicted"/>
<evidence type="ECO:0000313" key="3">
    <source>
        <dbReference type="WBParaSite" id="PSAMB.scaffold520size48090.g6456.t1"/>
    </source>
</evidence>
<feature type="region of interest" description="Disordered" evidence="1">
    <location>
        <begin position="1"/>
        <end position="21"/>
    </location>
</feature>
<dbReference type="AlphaFoldDB" id="A0A914WTJ4"/>
<keyword evidence="2" id="KW-1185">Reference proteome</keyword>
<sequence length="152" mass="15750">MGRPFSSPRTGGGGAAEGGSQLRASHTKLRRNCVARGVLLSFVDLEGCAGGGVGSILFASATASTARRAVLCSSVLRRSFSLFLPSLSSLPLFAPPAPAPLCAPATQLAPVANLFALFSLVSLCELEVVDRLRQAFLSSSECVALVADDMFY</sequence>
<accession>A0A914WTJ4</accession>
<name>A0A914WTJ4_9BILA</name>
<organism evidence="2 3">
    <name type="scientific">Plectus sambesii</name>
    <dbReference type="NCBI Taxonomy" id="2011161"/>
    <lineage>
        <taxon>Eukaryota</taxon>
        <taxon>Metazoa</taxon>
        <taxon>Ecdysozoa</taxon>
        <taxon>Nematoda</taxon>
        <taxon>Chromadorea</taxon>
        <taxon>Plectida</taxon>
        <taxon>Plectina</taxon>
        <taxon>Plectoidea</taxon>
        <taxon>Plectidae</taxon>
        <taxon>Plectus</taxon>
    </lineage>
</organism>
<reference evidence="3" key="1">
    <citation type="submission" date="2022-11" db="UniProtKB">
        <authorList>
            <consortium name="WormBaseParasite"/>
        </authorList>
    </citation>
    <scope>IDENTIFICATION</scope>
</reference>
<protein>
    <submittedName>
        <fullName evidence="3">Uncharacterized protein</fullName>
    </submittedName>
</protein>
<dbReference type="Proteomes" id="UP000887566">
    <property type="component" value="Unplaced"/>
</dbReference>
<evidence type="ECO:0000256" key="1">
    <source>
        <dbReference type="SAM" id="MobiDB-lite"/>
    </source>
</evidence>
<evidence type="ECO:0000313" key="2">
    <source>
        <dbReference type="Proteomes" id="UP000887566"/>
    </source>
</evidence>